<keyword evidence="3" id="KW-0804">Transcription</keyword>
<dbReference type="InterPro" id="IPR014757">
    <property type="entry name" value="Tscrpt_reg_IclR_C"/>
</dbReference>
<evidence type="ECO:0000256" key="3">
    <source>
        <dbReference type="ARBA" id="ARBA00023163"/>
    </source>
</evidence>
<dbReference type="RefSeq" id="WP_344314869.1">
    <property type="nucleotide sequence ID" value="NZ_BAAANY010000040.1"/>
</dbReference>
<sequence>MTSQDGDASAMRQVGYGLRRDLDLLEALASAEAQRAGGLGVVRLSQLAGREKSQVSRALKALADEGVVERDPDTLHYRLGWRLFSLVARTVENRLVQAAERVMHGLSAELEETCHLCVLRDSEVLTLLSVSGHSFRLHGWEGRGVPAACTSAGRVLLMDATPDDLYVRFGANNDLAAGFPRSAARTLPELWIQIQSCRRDGYARVYEEFEDGVSGVSAPVRDFRGRVIAALNISAPTERIGDRLHVAGRVTARAAAQVSTQLGWESDRSEASKTWPT</sequence>
<reference evidence="7" key="1">
    <citation type="journal article" date="2019" name="Int. J. Syst. Evol. Microbiol.">
        <title>The Global Catalogue of Microorganisms (GCM) 10K type strain sequencing project: providing services to taxonomists for standard genome sequencing and annotation.</title>
        <authorList>
            <consortium name="The Broad Institute Genomics Platform"/>
            <consortium name="The Broad Institute Genome Sequencing Center for Infectious Disease"/>
            <person name="Wu L."/>
            <person name="Ma J."/>
        </authorList>
    </citation>
    <scope>NUCLEOTIDE SEQUENCE [LARGE SCALE GENOMIC DNA]</scope>
    <source>
        <strain evidence="7">JCM 14718</strain>
    </source>
</reference>
<dbReference type="PROSITE" id="PS51078">
    <property type="entry name" value="ICLR_ED"/>
    <property type="match status" value="1"/>
</dbReference>
<proteinExistence type="predicted"/>
<evidence type="ECO:0000259" key="4">
    <source>
        <dbReference type="PROSITE" id="PS51077"/>
    </source>
</evidence>
<dbReference type="InterPro" id="IPR036390">
    <property type="entry name" value="WH_DNA-bd_sf"/>
</dbReference>
<feature type="domain" description="IclR-ED" evidence="5">
    <location>
        <begin position="82"/>
        <end position="264"/>
    </location>
</feature>
<dbReference type="Gene3D" id="1.10.10.10">
    <property type="entry name" value="Winged helix-like DNA-binding domain superfamily/Winged helix DNA-binding domain"/>
    <property type="match status" value="1"/>
</dbReference>
<dbReference type="Pfam" id="PF01614">
    <property type="entry name" value="IclR_C"/>
    <property type="match status" value="1"/>
</dbReference>
<dbReference type="EMBL" id="BAAANY010000040">
    <property type="protein sequence ID" value="GAA1715690.1"/>
    <property type="molecule type" value="Genomic_DNA"/>
</dbReference>
<keyword evidence="2" id="KW-0238">DNA-binding</keyword>
<name>A0ABP4V0V5_9ACTN</name>
<keyword evidence="1" id="KW-0805">Transcription regulation</keyword>
<dbReference type="PROSITE" id="PS51077">
    <property type="entry name" value="HTH_ICLR"/>
    <property type="match status" value="1"/>
</dbReference>
<evidence type="ECO:0000259" key="5">
    <source>
        <dbReference type="PROSITE" id="PS51078"/>
    </source>
</evidence>
<protein>
    <submittedName>
        <fullName evidence="6">IclR family transcriptional regulator</fullName>
    </submittedName>
</protein>
<organism evidence="6 7">
    <name type="scientific">Fodinicola feengrottensis</name>
    <dbReference type="NCBI Taxonomy" id="435914"/>
    <lineage>
        <taxon>Bacteria</taxon>
        <taxon>Bacillati</taxon>
        <taxon>Actinomycetota</taxon>
        <taxon>Actinomycetes</taxon>
        <taxon>Mycobacteriales</taxon>
        <taxon>Fodinicola</taxon>
    </lineage>
</organism>
<dbReference type="Pfam" id="PF09339">
    <property type="entry name" value="HTH_IclR"/>
    <property type="match status" value="1"/>
</dbReference>
<dbReference type="InterPro" id="IPR029016">
    <property type="entry name" value="GAF-like_dom_sf"/>
</dbReference>
<evidence type="ECO:0000256" key="2">
    <source>
        <dbReference type="ARBA" id="ARBA00023125"/>
    </source>
</evidence>
<dbReference type="SMART" id="SM00346">
    <property type="entry name" value="HTH_ICLR"/>
    <property type="match status" value="1"/>
</dbReference>
<dbReference type="InterPro" id="IPR050707">
    <property type="entry name" value="HTH_MetabolicPath_Reg"/>
</dbReference>
<dbReference type="InterPro" id="IPR005471">
    <property type="entry name" value="Tscrpt_reg_IclR_N"/>
</dbReference>
<dbReference type="PANTHER" id="PTHR30136">
    <property type="entry name" value="HELIX-TURN-HELIX TRANSCRIPTIONAL REGULATOR, ICLR FAMILY"/>
    <property type="match status" value="1"/>
</dbReference>
<evidence type="ECO:0000313" key="7">
    <source>
        <dbReference type="Proteomes" id="UP001500618"/>
    </source>
</evidence>
<evidence type="ECO:0000256" key="1">
    <source>
        <dbReference type="ARBA" id="ARBA00023015"/>
    </source>
</evidence>
<comment type="caution">
    <text evidence="6">The sequence shown here is derived from an EMBL/GenBank/DDBJ whole genome shotgun (WGS) entry which is preliminary data.</text>
</comment>
<keyword evidence="7" id="KW-1185">Reference proteome</keyword>
<gene>
    <name evidence="6" type="ORF">GCM10009765_75600</name>
</gene>
<dbReference type="SUPFAM" id="SSF46785">
    <property type="entry name" value="Winged helix' DNA-binding domain"/>
    <property type="match status" value="1"/>
</dbReference>
<dbReference type="Proteomes" id="UP001500618">
    <property type="component" value="Unassembled WGS sequence"/>
</dbReference>
<evidence type="ECO:0000313" key="6">
    <source>
        <dbReference type="EMBL" id="GAA1715690.1"/>
    </source>
</evidence>
<dbReference type="Gene3D" id="3.30.450.40">
    <property type="match status" value="1"/>
</dbReference>
<dbReference type="SUPFAM" id="SSF55781">
    <property type="entry name" value="GAF domain-like"/>
    <property type="match status" value="1"/>
</dbReference>
<dbReference type="PANTHER" id="PTHR30136:SF24">
    <property type="entry name" value="HTH-TYPE TRANSCRIPTIONAL REPRESSOR ALLR"/>
    <property type="match status" value="1"/>
</dbReference>
<accession>A0ABP4V0V5</accession>
<feature type="domain" description="HTH iclR-type" evidence="4">
    <location>
        <begin position="15"/>
        <end position="81"/>
    </location>
</feature>
<dbReference type="InterPro" id="IPR036388">
    <property type="entry name" value="WH-like_DNA-bd_sf"/>
</dbReference>